<dbReference type="GO" id="GO:0042602">
    <property type="term" value="F:riboflavin reductase (NADPH) activity"/>
    <property type="evidence" value="ECO:0007669"/>
    <property type="project" value="TreeGrafter"/>
</dbReference>
<dbReference type="InterPro" id="IPR016040">
    <property type="entry name" value="NAD(P)-bd_dom"/>
</dbReference>
<dbReference type="PANTHER" id="PTHR43355">
    <property type="entry name" value="FLAVIN REDUCTASE (NADPH)"/>
    <property type="match status" value="1"/>
</dbReference>
<dbReference type="RefSeq" id="WP_165233998.1">
    <property type="nucleotide sequence ID" value="NZ_JAAKZV010000021.1"/>
</dbReference>
<dbReference type="Proteomes" id="UP000481583">
    <property type="component" value="Unassembled WGS sequence"/>
</dbReference>
<comment type="caution">
    <text evidence="2">The sequence shown here is derived from an EMBL/GenBank/DDBJ whole genome shotgun (WGS) entry which is preliminary data.</text>
</comment>
<dbReference type="Pfam" id="PF13460">
    <property type="entry name" value="NAD_binding_10"/>
    <property type="match status" value="1"/>
</dbReference>
<keyword evidence="3" id="KW-1185">Reference proteome</keyword>
<dbReference type="InterPro" id="IPR051606">
    <property type="entry name" value="Polyketide_Oxido-like"/>
</dbReference>
<accession>A0A6G4TXX6</accession>
<evidence type="ECO:0000313" key="3">
    <source>
        <dbReference type="Proteomes" id="UP000481583"/>
    </source>
</evidence>
<dbReference type="SUPFAM" id="SSF51735">
    <property type="entry name" value="NAD(P)-binding Rossmann-fold domains"/>
    <property type="match status" value="1"/>
</dbReference>
<evidence type="ECO:0000313" key="2">
    <source>
        <dbReference type="EMBL" id="NGN63851.1"/>
    </source>
</evidence>
<proteinExistence type="predicted"/>
<name>A0A6G4TXX6_9ACTN</name>
<evidence type="ECO:0000259" key="1">
    <source>
        <dbReference type="Pfam" id="PF13460"/>
    </source>
</evidence>
<reference evidence="2 3" key="1">
    <citation type="submission" date="2020-02" db="EMBL/GenBank/DDBJ databases">
        <title>Whole-genome analyses of novel actinobacteria.</title>
        <authorList>
            <person name="Sahin N."/>
        </authorList>
    </citation>
    <scope>NUCLEOTIDE SEQUENCE [LARGE SCALE GENOMIC DNA]</scope>
    <source>
        <strain evidence="2 3">A7024</strain>
    </source>
</reference>
<dbReference type="EMBL" id="JAAKZV010000021">
    <property type="protein sequence ID" value="NGN63851.1"/>
    <property type="molecule type" value="Genomic_DNA"/>
</dbReference>
<protein>
    <submittedName>
        <fullName evidence="2">NAD(P)H-binding protein</fullName>
    </submittedName>
</protein>
<organism evidence="2 3">
    <name type="scientific">Streptomyces coryli</name>
    <dbReference type="NCBI Taxonomy" id="1128680"/>
    <lineage>
        <taxon>Bacteria</taxon>
        <taxon>Bacillati</taxon>
        <taxon>Actinomycetota</taxon>
        <taxon>Actinomycetes</taxon>
        <taxon>Kitasatosporales</taxon>
        <taxon>Streptomycetaceae</taxon>
        <taxon>Streptomyces</taxon>
    </lineage>
</organism>
<gene>
    <name evidence="2" type="ORF">G5C51_08005</name>
</gene>
<dbReference type="GO" id="GO:0004074">
    <property type="term" value="F:biliverdin reductase [NAD(P)H] activity"/>
    <property type="evidence" value="ECO:0007669"/>
    <property type="project" value="TreeGrafter"/>
</dbReference>
<dbReference type="InterPro" id="IPR036291">
    <property type="entry name" value="NAD(P)-bd_dom_sf"/>
</dbReference>
<sequence>MKLTVFGATGGVGREVVRQALDAGHEVTAVVRDATRLGVPEHPRLGVVEVRDVTDAEVLTEFVAGRDAVISAIGAPSNAAAKAAPIAGPALRAITTAMAAAGVRRLAAVSAAPVGPVPEGEGVFTRGVVLPIVRWAFRYAYVDLADMERVLAASDTDWTVVRPPQLTDKARTGAYRSVIGGNVRGGRSISRADVADALLAAVADPATVGRAVGVAA</sequence>
<dbReference type="Gene3D" id="3.40.50.720">
    <property type="entry name" value="NAD(P)-binding Rossmann-like Domain"/>
    <property type="match status" value="1"/>
</dbReference>
<feature type="domain" description="NAD(P)-binding" evidence="1">
    <location>
        <begin position="7"/>
        <end position="205"/>
    </location>
</feature>
<dbReference type="AlphaFoldDB" id="A0A6G4TXX6"/>
<dbReference type="PANTHER" id="PTHR43355:SF2">
    <property type="entry name" value="FLAVIN REDUCTASE (NADPH)"/>
    <property type="match status" value="1"/>
</dbReference>